<sequence length="89" mass="10318">IIKYAYCLFCANPKEGYMYLNGSQPEECCFKFFPKKIPLNRVKSYVSTRPECSKDGVVFITQKNNRICADPGISWVKWIISKLDERDIA</sequence>
<evidence type="ECO:0000256" key="5">
    <source>
        <dbReference type="ARBA" id="ARBA00022729"/>
    </source>
</evidence>
<dbReference type="Pfam" id="PF00048">
    <property type="entry name" value="IL8"/>
    <property type="match status" value="1"/>
</dbReference>
<accession>A0AAY4D7S1</accession>
<dbReference type="Gene3D" id="2.40.50.40">
    <property type="match status" value="1"/>
</dbReference>
<comment type="subcellular location">
    <subcellularLocation>
        <location evidence="1 9">Secreted</location>
    </subcellularLocation>
</comment>
<dbReference type="Ensembl" id="ENSDCDT00010051150.1">
    <property type="protein sequence ID" value="ENSDCDP00010041204.1"/>
    <property type="gene ID" value="ENSDCDG00010026192.1"/>
</dbReference>
<dbReference type="SMART" id="SM00199">
    <property type="entry name" value="SCY"/>
    <property type="match status" value="1"/>
</dbReference>
<evidence type="ECO:0000259" key="10">
    <source>
        <dbReference type="SMART" id="SM00199"/>
    </source>
</evidence>
<dbReference type="CDD" id="cd00272">
    <property type="entry name" value="Chemokine_CC"/>
    <property type="match status" value="1"/>
</dbReference>
<protein>
    <recommendedName>
        <fullName evidence="9">C-C motif chemokine</fullName>
    </recommendedName>
</protein>
<evidence type="ECO:0000256" key="1">
    <source>
        <dbReference type="ARBA" id="ARBA00004613"/>
    </source>
</evidence>
<dbReference type="PROSITE" id="PS00472">
    <property type="entry name" value="SMALL_CYTOKINES_CC"/>
    <property type="match status" value="1"/>
</dbReference>
<comment type="similarity">
    <text evidence="2 9">Belongs to the intercrine beta (chemokine CC) family.</text>
</comment>
<feature type="domain" description="Chemokine interleukin-8-like" evidence="10">
    <location>
        <begin position="25"/>
        <end position="83"/>
    </location>
</feature>
<dbReference type="GO" id="GO:0005615">
    <property type="term" value="C:extracellular space"/>
    <property type="evidence" value="ECO:0007669"/>
    <property type="project" value="UniProtKB-KW"/>
</dbReference>
<keyword evidence="3 9" id="KW-0202">Cytokine</keyword>
<dbReference type="FunFam" id="2.40.50.40:FF:000002">
    <property type="entry name" value="C-C motif chemokine"/>
    <property type="match status" value="1"/>
</dbReference>
<dbReference type="PANTHER" id="PTHR12015">
    <property type="entry name" value="SMALL INDUCIBLE CYTOKINE A"/>
    <property type="match status" value="1"/>
</dbReference>
<evidence type="ECO:0000256" key="4">
    <source>
        <dbReference type="ARBA" id="ARBA00022525"/>
    </source>
</evidence>
<evidence type="ECO:0000256" key="3">
    <source>
        <dbReference type="ARBA" id="ARBA00022514"/>
    </source>
</evidence>
<dbReference type="GeneTree" id="ENSGT01120000272318"/>
<evidence type="ECO:0000256" key="2">
    <source>
        <dbReference type="ARBA" id="ARBA00010868"/>
    </source>
</evidence>
<dbReference type="InterPro" id="IPR001811">
    <property type="entry name" value="Chemokine_IL8-like_dom"/>
</dbReference>
<evidence type="ECO:0000256" key="6">
    <source>
        <dbReference type="ARBA" id="ARBA00023157"/>
    </source>
</evidence>
<evidence type="ECO:0000313" key="11">
    <source>
        <dbReference type="Ensembl" id="ENSDCDP00010041204.1"/>
    </source>
</evidence>
<evidence type="ECO:0000256" key="7">
    <source>
        <dbReference type="ARBA" id="ARBA00044740"/>
    </source>
</evidence>
<keyword evidence="4 9" id="KW-0964">Secreted</keyword>
<dbReference type="GO" id="GO:0006955">
    <property type="term" value="P:immune response"/>
    <property type="evidence" value="ECO:0007669"/>
    <property type="project" value="InterPro"/>
</dbReference>
<dbReference type="Proteomes" id="UP000694580">
    <property type="component" value="Chromosome 1"/>
</dbReference>
<dbReference type="InterPro" id="IPR036048">
    <property type="entry name" value="Interleukin_8-like_sf"/>
</dbReference>
<keyword evidence="6" id="KW-1015">Disulfide bond</keyword>
<keyword evidence="9" id="KW-0145">Chemotaxis</keyword>
<comment type="subunit">
    <text evidence="8">Self-associates. Also heterodimer of MIP-1-alpha(4-69) and MIP-1-beta(3-69). Interacts with CCR1.</text>
</comment>
<reference evidence="11" key="2">
    <citation type="submission" date="2025-08" db="UniProtKB">
        <authorList>
            <consortium name="Ensembl"/>
        </authorList>
    </citation>
    <scope>IDENTIFICATION</scope>
</reference>
<dbReference type="PANTHER" id="PTHR12015:SF183">
    <property type="entry name" value="C-C MOTIF CHEMOKINE 3"/>
    <property type="match status" value="1"/>
</dbReference>
<evidence type="ECO:0000256" key="8">
    <source>
        <dbReference type="ARBA" id="ARBA00046726"/>
    </source>
</evidence>
<reference evidence="11 12" key="1">
    <citation type="submission" date="2020-06" db="EMBL/GenBank/DDBJ databases">
        <authorList>
            <consortium name="Wellcome Sanger Institute Data Sharing"/>
        </authorList>
    </citation>
    <scope>NUCLEOTIDE SEQUENCE [LARGE SCALE GENOMIC DNA]</scope>
</reference>
<name>A0AAY4D7S1_9TELE</name>
<evidence type="ECO:0000313" key="12">
    <source>
        <dbReference type="Proteomes" id="UP000694580"/>
    </source>
</evidence>
<comment type="function">
    <text evidence="7">Monokine with inflammatory and chemokinetic properties. Binds to CCR1, CCR4 and CCR5. One of the major HIV-suppressive factors produced by CD8+ T-cells. Recombinant MIP-1-alpha induces a dose-dependent inhibition of different strains of HIV-1, HIV-2, and simian immunodeficiency virus (SIV).</text>
</comment>
<reference evidence="11" key="3">
    <citation type="submission" date="2025-09" db="UniProtKB">
        <authorList>
            <consortium name="Ensembl"/>
        </authorList>
    </citation>
    <scope>IDENTIFICATION</scope>
</reference>
<dbReference type="InterPro" id="IPR039809">
    <property type="entry name" value="Chemokine_b/g/d"/>
</dbReference>
<organism evidence="11 12">
    <name type="scientific">Denticeps clupeoides</name>
    <name type="common">denticle herring</name>
    <dbReference type="NCBI Taxonomy" id="299321"/>
    <lineage>
        <taxon>Eukaryota</taxon>
        <taxon>Metazoa</taxon>
        <taxon>Chordata</taxon>
        <taxon>Craniata</taxon>
        <taxon>Vertebrata</taxon>
        <taxon>Euteleostomi</taxon>
        <taxon>Actinopterygii</taxon>
        <taxon>Neopterygii</taxon>
        <taxon>Teleostei</taxon>
        <taxon>Clupei</taxon>
        <taxon>Clupeiformes</taxon>
        <taxon>Denticipitoidei</taxon>
        <taxon>Denticipitidae</taxon>
        <taxon>Denticeps</taxon>
    </lineage>
</organism>
<proteinExistence type="inferred from homology"/>
<dbReference type="GO" id="GO:0008009">
    <property type="term" value="F:chemokine activity"/>
    <property type="evidence" value="ECO:0007669"/>
    <property type="project" value="InterPro"/>
</dbReference>
<keyword evidence="5" id="KW-0732">Signal</keyword>
<dbReference type="SUPFAM" id="SSF54117">
    <property type="entry name" value="Interleukin 8-like chemokines"/>
    <property type="match status" value="1"/>
</dbReference>
<evidence type="ECO:0000256" key="9">
    <source>
        <dbReference type="RuleBase" id="RU361150"/>
    </source>
</evidence>
<dbReference type="InterPro" id="IPR000827">
    <property type="entry name" value="Chemokine_CC_CS"/>
</dbReference>
<keyword evidence="12" id="KW-1185">Reference proteome</keyword>
<dbReference type="AlphaFoldDB" id="A0AAY4D7S1"/>